<reference evidence="7" key="2">
    <citation type="submission" date="2025-08" db="UniProtKB">
        <authorList>
            <consortium name="Ensembl"/>
        </authorList>
    </citation>
    <scope>IDENTIFICATION</scope>
</reference>
<dbReference type="KEGG" id="lcm:102346031"/>
<feature type="transmembrane region" description="Helical" evidence="6">
    <location>
        <begin position="79"/>
        <end position="99"/>
    </location>
</feature>
<evidence type="ECO:0000313" key="8">
    <source>
        <dbReference type="Proteomes" id="UP000008672"/>
    </source>
</evidence>
<dbReference type="EMBL" id="AFYH01074763">
    <property type="status" value="NOT_ANNOTATED_CDS"/>
    <property type="molecule type" value="Genomic_DNA"/>
</dbReference>
<dbReference type="InterPro" id="IPR030417">
    <property type="entry name" value="MS4A"/>
</dbReference>
<evidence type="ECO:0000256" key="6">
    <source>
        <dbReference type="SAM" id="Phobius"/>
    </source>
</evidence>
<sequence length="224" mass="24747">MDRYRYFIFNHKSMVVLGILEIACAGVCIVSGFMDSAFRKQSVLANTRAPVWAGVIMGIPGVLALFSSQKKNPTLVNTLIAASVFSCFTTSIIIVYAVLTLSFGEDDDEVFQHVPVHIIHTNYILSKFVQGANIAMLVVSVCSIFIVLAMAFIGCRSLPHCTCYDITGMESLVPSDDQPQTIELVCTWQGGNERLFNTPVQLLDPELDRDEELSSKPPPYIRFA</sequence>
<dbReference type="GO" id="GO:0016020">
    <property type="term" value="C:membrane"/>
    <property type="evidence" value="ECO:0007669"/>
    <property type="project" value="UniProtKB-SubCell"/>
</dbReference>
<dbReference type="EMBL" id="AFYH01074764">
    <property type="status" value="NOT_ANNOTATED_CDS"/>
    <property type="molecule type" value="Genomic_DNA"/>
</dbReference>
<dbReference type="PANTHER" id="PTHR23320:SF170">
    <property type="entry name" value="MEMBRANE SPANNING 4-DOMAINS A12"/>
    <property type="match status" value="1"/>
</dbReference>
<evidence type="ECO:0000256" key="5">
    <source>
        <dbReference type="ARBA" id="ARBA00023136"/>
    </source>
</evidence>
<organism evidence="7 8">
    <name type="scientific">Latimeria chalumnae</name>
    <name type="common">Coelacanth</name>
    <dbReference type="NCBI Taxonomy" id="7897"/>
    <lineage>
        <taxon>Eukaryota</taxon>
        <taxon>Metazoa</taxon>
        <taxon>Chordata</taxon>
        <taxon>Craniata</taxon>
        <taxon>Vertebrata</taxon>
        <taxon>Euteleostomi</taxon>
        <taxon>Coelacanthiformes</taxon>
        <taxon>Coelacanthidae</taxon>
        <taxon>Latimeria</taxon>
    </lineage>
</organism>
<dbReference type="InParanoid" id="H3AZQ4"/>
<feature type="transmembrane region" description="Helical" evidence="6">
    <location>
        <begin position="12"/>
        <end position="34"/>
    </location>
</feature>
<protein>
    <submittedName>
        <fullName evidence="7">Zgc:113425</fullName>
    </submittedName>
</protein>
<keyword evidence="3 6" id="KW-0812">Transmembrane</keyword>
<dbReference type="PANTHER" id="PTHR23320">
    <property type="entry name" value="MEMBRANE-SPANNING 4-DOMAINS SUBFAMILY A MS4A -RELATED"/>
    <property type="match status" value="1"/>
</dbReference>
<dbReference type="EMBL" id="AFYH01074765">
    <property type="status" value="NOT_ANNOTATED_CDS"/>
    <property type="molecule type" value="Genomic_DNA"/>
</dbReference>
<dbReference type="Proteomes" id="UP000008672">
    <property type="component" value="Unassembled WGS sequence"/>
</dbReference>
<dbReference type="OMA" id="PLCACYD"/>
<dbReference type="Ensembl" id="ENSLACT00000015231.1">
    <property type="protein sequence ID" value="ENSLACP00000015125.1"/>
    <property type="gene ID" value="ENSLACG00000013312.1"/>
</dbReference>
<evidence type="ECO:0000256" key="2">
    <source>
        <dbReference type="ARBA" id="ARBA00009565"/>
    </source>
</evidence>
<comment type="similarity">
    <text evidence="2">Belongs to the MS4A family.</text>
</comment>
<dbReference type="AlphaFoldDB" id="H3AZQ4"/>
<reference evidence="7" key="3">
    <citation type="submission" date="2025-09" db="UniProtKB">
        <authorList>
            <consortium name="Ensembl"/>
        </authorList>
    </citation>
    <scope>IDENTIFICATION</scope>
</reference>
<dbReference type="GeneTree" id="ENSGT00390000008183"/>
<feature type="transmembrane region" description="Helical" evidence="6">
    <location>
        <begin position="134"/>
        <end position="153"/>
    </location>
</feature>
<dbReference type="eggNOG" id="ENOG502QV02">
    <property type="taxonomic scope" value="Eukaryota"/>
</dbReference>
<evidence type="ECO:0000313" key="7">
    <source>
        <dbReference type="Ensembl" id="ENSLACP00000015125.1"/>
    </source>
</evidence>
<keyword evidence="5 6" id="KW-0472">Membrane</keyword>
<dbReference type="EMBL" id="AFYH01074762">
    <property type="status" value="NOT_ANNOTATED_CDS"/>
    <property type="molecule type" value="Genomic_DNA"/>
</dbReference>
<dbReference type="InterPro" id="IPR007237">
    <property type="entry name" value="CD20-like"/>
</dbReference>
<keyword evidence="8" id="KW-1185">Reference proteome</keyword>
<gene>
    <name evidence="7" type="primary">ZGC:113425</name>
</gene>
<dbReference type="GeneID" id="102346031"/>
<feature type="transmembrane region" description="Helical" evidence="6">
    <location>
        <begin position="49"/>
        <end position="67"/>
    </location>
</feature>
<dbReference type="HOGENOM" id="CLU_108082_0_0_1"/>
<evidence type="ECO:0000256" key="4">
    <source>
        <dbReference type="ARBA" id="ARBA00022989"/>
    </source>
</evidence>
<proteinExistence type="inferred from homology"/>
<dbReference type="OrthoDB" id="9878438at2759"/>
<comment type="subcellular location">
    <subcellularLocation>
        <location evidence="1">Membrane</location>
        <topology evidence="1">Multi-pass membrane protein</topology>
    </subcellularLocation>
</comment>
<reference evidence="8" key="1">
    <citation type="submission" date="2011-08" db="EMBL/GenBank/DDBJ databases">
        <title>The draft genome of Latimeria chalumnae.</title>
        <authorList>
            <person name="Di Palma F."/>
            <person name="Alfoldi J."/>
            <person name="Johnson J."/>
            <person name="Berlin A."/>
            <person name="Gnerre S."/>
            <person name="Jaffe D."/>
            <person name="MacCallum I."/>
            <person name="Young S."/>
            <person name="Walker B.J."/>
            <person name="Lander E."/>
            <person name="Lindblad-Toh K."/>
        </authorList>
    </citation>
    <scope>NUCLEOTIDE SEQUENCE [LARGE SCALE GENOMIC DNA]</scope>
    <source>
        <strain evidence="8">Wild caught</strain>
    </source>
</reference>
<name>H3AZQ4_LATCH</name>
<dbReference type="EMBL" id="AFYH01074766">
    <property type="status" value="NOT_ANNOTATED_CDS"/>
    <property type="molecule type" value="Genomic_DNA"/>
</dbReference>
<evidence type="ECO:0000256" key="1">
    <source>
        <dbReference type="ARBA" id="ARBA00004141"/>
    </source>
</evidence>
<keyword evidence="4 6" id="KW-1133">Transmembrane helix</keyword>
<dbReference type="Pfam" id="PF04103">
    <property type="entry name" value="CD20"/>
    <property type="match status" value="1"/>
</dbReference>
<dbReference type="RefSeq" id="XP_005996674.1">
    <property type="nucleotide sequence ID" value="XM_005996612.1"/>
</dbReference>
<evidence type="ECO:0000256" key="3">
    <source>
        <dbReference type="ARBA" id="ARBA00022692"/>
    </source>
</evidence>
<accession>H3AZQ4</accession>